<feature type="domain" description="PKD" evidence="3">
    <location>
        <begin position="67"/>
        <end position="99"/>
    </location>
</feature>
<dbReference type="Gene3D" id="2.60.40.10">
    <property type="entry name" value="Immunoglobulins"/>
    <property type="match status" value="2"/>
</dbReference>
<dbReference type="NCBIfam" id="TIGR04183">
    <property type="entry name" value="Por_Secre_tail"/>
    <property type="match status" value="1"/>
</dbReference>
<dbReference type="KEGG" id="fek:C1H87_20380"/>
<dbReference type="InterPro" id="IPR005046">
    <property type="entry name" value="DUF285"/>
</dbReference>
<dbReference type="InterPro" id="IPR026444">
    <property type="entry name" value="Secre_tail"/>
</dbReference>
<dbReference type="CDD" id="cd00146">
    <property type="entry name" value="PKD"/>
    <property type="match status" value="1"/>
</dbReference>
<feature type="domain" description="PKD" evidence="3">
    <location>
        <begin position="392"/>
        <end position="429"/>
    </location>
</feature>
<dbReference type="InterPro" id="IPR035986">
    <property type="entry name" value="PKD_dom_sf"/>
</dbReference>
<dbReference type="InterPro" id="IPR011889">
    <property type="entry name" value="Liste_lipo_26"/>
</dbReference>
<evidence type="ECO:0000259" key="3">
    <source>
        <dbReference type="PROSITE" id="PS50093"/>
    </source>
</evidence>
<dbReference type="AlphaFoldDB" id="A0A2K9PVU0"/>
<feature type="signal peptide" evidence="2">
    <location>
        <begin position="1"/>
        <end position="40"/>
    </location>
</feature>
<keyword evidence="1 2" id="KW-0732">Signal</keyword>
<proteinExistence type="predicted"/>
<dbReference type="NCBIfam" id="TIGR02167">
    <property type="entry name" value="Liste_lipo_26"/>
    <property type="match status" value="16"/>
</dbReference>
<name>A0A2K9PVU0_9FLAO</name>
<reference evidence="4 5" key="1">
    <citation type="submission" date="2018-01" db="EMBL/GenBank/DDBJ databases">
        <title>Complete genome sequence of Flavivirga eckloniae ECD14 isolated from seaweed Ecklonia cava.</title>
        <authorList>
            <person name="Lee J.H."/>
            <person name="Baik K.S."/>
            <person name="Seong C.N."/>
        </authorList>
    </citation>
    <scope>NUCLEOTIDE SEQUENCE [LARGE SCALE GENOMIC DNA]</scope>
    <source>
        <strain evidence="4 5">ECD14</strain>
    </source>
</reference>
<dbReference type="InterPro" id="IPR013783">
    <property type="entry name" value="Ig-like_fold"/>
</dbReference>
<protein>
    <recommendedName>
        <fullName evidence="3">PKD domain-containing protein</fullName>
    </recommendedName>
</protein>
<gene>
    <name evidence="4" type="ORF">C1H87_20380</name>
</gene>
<evidence type="ECO:0000313" key="5">
    <source>
        <dbReference type="Proteomes" id="UP000235826"/>
    </source>
</evidence>
<evidence type="ECO:0000313" key="4">
    <source>
        <dbReference type="EMBL" id="AUP80938.1"/>
    </source>
</evidence>
<dbReference type="InterPro" id="IPR000601">
    <property type="entry name" value="PKD_dom"/>
</dbReference>
<dbReference type="SUPFAM" id="SSF141571">
    <property type="entry name" value="Pentapeptide repeat-like"/>
    <property type="match status" value="1"/>
</dbReference>
<dbReference type="PROSITE" id="PS50093">
    <property type="entry name" value="PKD"/>
    <property type="match status" value="2"/>
</dbReference>
<dbReference type="SUPFAM" id="SSF49299">
    <property type="entry name" value="PKD domain"/>
    <property type="match status" value="2"/>
</dbReference>
<keyword evidence="5" id="KW-1185">Reference proteome</keyword>
<evidence type="ECO:0000256" key="1">
    <source>
        <dbReference type="ARBA" id="ARBA00022729"/>
    </source>
</evidence>
<dbReference type="PROSITE" id="PS51257">
    <property type="entry name" value="PROKAR_LIPOPROTEIN"/>
    <property type="match status" value="1"/>
</dbReference>
<sequence>MRNRNKNHITPLILKKMKKITQKLCMLCFTLIASCYTLNAQFITTWKTTTANESIDIYAHKSEIYNYSVDWGDGNTTNNHTSSTTHSYALPGIYTVSITGDFPRINFSNKLQLQSVEQWGDQIWTTMEFSFFGCKNLKVNATDNPNLSKVTNMSHMFSKASSFNQDISDWDVSNVTNMDLMFFQATSFNQNIGEWNVSNVTDMRSMFVNATSFNQDISAWNVSKVTNMKSMFGGAASFNQNISDWDVSNVTDMDSMFYGATSFDQDISGWNVSKVTDMKAMFYGATSFDQNLSNWNVSKVTTMSYMFYDNTLSTKNYDALLQGWSKLTLQNGIKFHGGNSSFCSARDARAKIIKDFGWIITDSGEDCSQVPFITTWKTTSANESITIPTALGETYNYTVNWGDGETTTNHKGNTTHSYTTAGTYTVSITGDFPRIYFNNTGDRLKIQSIEQWGNQIWTSMHSAFYGCNNLKGHAIDTPNLSRVNNMGNMFRNATSFNQDISDWDVSNVTNMSSLFKNATNFNQDINSWNVSNVTSMNSMFNEASSFNQPIGSWDTSKVTSMSYMFYYNTVFNQDISDWDVSNVTNMSNIFDRASSFNQPIGNWNVSNVTNMEGVFRYATNFSQDISSWNVSKTTNMINLFAGALYFNHPISEWNVSKVTTMDGMFYTAKSFNQDISSWDVSNVTDMAEMFSGALAFDHPISKWNVSKVTNMSYMFYGARSFNQDISAWNVSNVTNMSNIFDRASSFNHPIGNWNVSKVTNMSWMFSGATSFNQNISAWNVSNVTDMDSIFQGATLSTKNYDALLKGWSSLALQNGVKFHGGNSSFCKASDDRAKIIADFNWTIIDNGENCRLNASFNRANHVDDKKSSNLLSIQGINSNEISVYPNPTTSNKLFVTSKQPIDHITIYSIHGALIGEVNNDVIDVSLLANGMYLLKIKTNTGTTTKRFIKK</sequence>
<feature type="chain" id="PRO_5014947155" description="PKD domain-containing protein" evidence="2">
    <location>
        <begin position="41"/>
        <end position="950"/>
    </location>
</feature>
<dbReference type="Pfam" id="PF03382">
    <property type="entry name" value="DUF285"/>
    <property type="match status" value="3"/>
</dbReference>
<dbReference type="Pfam" id="PF18962">
    <property type="entry name" value="Por_Secre_tail"/>
    <property type="match status" value="1"/>
</dbReference>
<dbReference type="EMBL" id="CP025791">
    <property type="protein sequence ID" value="AUP80938.1"/>
    <property type="molecule type" value="Genomic_DNA"/>
</dbReference>
<organism evidence="4 5">
    <name type="scientific">Flavivirga eckloniae</name>
    <dbReference type="NCBI Taxonomy" id="1803846"/>
    <lineage>
        <taxon>Bacteria</taxon>
        <taxon>Pseudomonadati</taxon>
        <taxon>Bacteroidota</taxon>
        <taxon>Flavobacteriia</taxon>
        <taxon>Flavobacteriales</taxon>
        <taxon>Flavobacteriaceae</taxon>
        <taxon>Flavivirga</taxon>
    </lineage>
</organism>
<dbReference type="Proteomes" id="UP000235826">
    <property type="component" value="Chromosome"/>
</dbReference>
<accession>A0A2K9PVU0</accession>
<evidence type="ECO:0000256" key="2">
    <source>
        <dbReference type="SAM" id="SignalP"/>
    </source>
</evidence>